<dbReference type="RefSeq" id="WP_166780641.1">
    <property type="nucleotide sequence ID" value="NZ_JAAOYO010000003.1"/>
</dbReference>
<accession>A0ABX0TBQ9</accession>
<dbReference type="SUPFAM" id="SSF47413">
    <property type="entry name" value="lambda repressor-like DNA-binding domains"/>
    <property type="match status" value="1"/>
</dbReference>
<dbReference type="InterPro" id="IPR028082">
    <property type="entry name" value="Peripla_BP_I"/>
</dbReference>
<keyword evidence="2 6" id="KW-0238">DNA-binding</keyword>
<evidence type="ECO:0000313" key="7">
    <source>
        <dbReference type="Proteomes" id="UP001318300"/>
    </source>
</evidence>
<name>A0ABX0TBQ9_9MICO</name>
<dbReference type="InterPro" id="IPR000843">
    <property type="entry name" value="HTH_LacI"/>
</dbReference>
<evidence type="ECO:0000313" key="6">
    <source>
        <dbReference type="EMBL" id="NII41623.1"/>
    </source>
</evidence>
<dbReference type="CDD" id="cd01392">
    <property type="entry name" value="HTH_LacI"/>
    <property type="match status" value="1"/>
</dbReference>
<feature type="region of interest" description="Disordered" evidence="4">
    <location>
        <begin position="387"/>
        <end position="408"/>
    </location>
</feature>
<dbReference type="Gene3D" id="1.10.260.40">
    <property type="entry name" value="lambda repressor-like DNA-binding domains"/>
    <property type="match status" value="1"/>
</dbReference>
<reference evidence="6 7" key="1">
    <citation type="submission" date="2020-03" db="EMBL/GenBank/DDBJ databases">
        <title>Above-ground endophytic microbial communities from plants in different locations in the United States.</title>
        <authorList>
            <person name="Frank C."/>
        </authorList>
    </citation>
    <scope>NUCLEOTIDE SEQUENCE [LARGE SCALE GENOMIC DNA]</scope>
    <source>
        <strain evidence="6 7">WW7</strain>
    </source>
</reference>
<dbReference type="GO" id="GO:0003677">
    <property type="term" value="F:DNA binding"/>
    <property type="evidence" value="ECO:0007669"/>
    <property type="project" value="UniProtKB-KW"/>
</dbReference>
<dbReference type="CDD" id="cd06279">
    <property type="entry name" value="PBP1_LacI-like"/>
    <property type="match status" value="1"/>
</dbReference>
<dbReference type="SUPFAM" id="SSF53822">
    <property type="entry name" value="Periplasmic binding protein-like I"/>
    <property type="match status" value="1"/>
</dbReference>
<dbReference type="PANTHER" id="PTHR30146:SF138">
    <property type="entry name" value="TRANSCRIPTIONAL REGULATORY PROTEIN"/>
    <property type="match status" value="1"/>
</dbReference>
<dbReference type="SMART" id="SM00354">
    <property type="entry name" value="HTH_LACI"/>
    <property type="match status" value="1"/>
</dbReference>
<gene>
    <name evidence="6" type="ORF">E9228_002270</name>
</gene>
<keyword evidence="1" id="KW-0805">Transcription regulation</keyword>
<protein>
    <submittedName>
        <fullName evidence="6">DNA-binding LacI/PurR family transcriptional regulator</fullName>
    </submittedName>
</protein>
<dbReference type="Proteomes" id="UP001318300">
    <property type="component" value="Unassembled WGS sequence"/>
</dbReference>
<evidence type="ECO:0000256" key="1">
    <source>
        <dbReference type="ARBA" id="ARBA00023015"/>
    </source>
</evidence>
<keyword evidence="3" id="KW-0804">Transcription</keyword>
<dbReference type="Pfam" id="PF00356">
    <property type="entry name" value="LacI"/>
    <property type="match status" value="1"/>
</dbReference>
<dbReference type="InterPro" id="IPR046335">
    <property type="entry name" value="LacI/GalR-like_sensor"/>
</dbReference>
<feature type="region of interest" description="Disordered" evidence="4">
    <location>
        <begin position="1"/>
        <end position="54"/>
    </location>
</feature>
<dbReference type="InterPro" id="IPR010982">
    <property type="entry name" value="Lambda_DNA-bd_dom_sf"/>
</dbReference>
<feature type="domain" description="HTH lacI-type" evidence="5">
    <location>
        <begin position="58"/>
        <end position="113"/>
    </location>
</feature>
<evidence type="ECO:0000256" key="2">
    <source>
        <dbReference type="ARBA" id="ARBA00023125"/>
    </source>
</evidence>
<dbReference type="Gene3D" id="3.40.50.2300">
    <property type="match status" value="2"/>
</dbReference>
<dbReference type="PANTHER" id="PTHR30146">
    <property type="entry name" value="LACI-RELATED TRANSCRIPTIONAL REPRESSOR"/>
    <property type="match status" value="1"/>
</dbReference>
<evidence type="ECO:0000259" key="5">
    <source>
        <dbReference type="PROSITE" id="PS50932"/>
    </source>
</evidence>
<feature type="compositionally biased region" description="Low complexity" evidence="4">
    <location>
        <begin position="19"/>
        <end position="36"/>
    </location>
</feature>
<dbReference type="EMBL" id="JAAOYO010000003">
    <property type="protein sequence ID" value="NII41623.1"/>
    <property type="molecule type" value="Genomic_DNA"/>
</dbReference>
<keyword evidence="7" id="KW-1185">Reference proteome</keyword>
<proteinExistence type="predicted"/>
<comment type="caution">
    <text evidence="6">The sequence shown here is derived from an EMBL/GenBank/DDBJ whole genome shotgun (WGS) entry which is preliminary data.</text>
</comment>
<dbReference type="PROSITE" id="PS50932">
    <property type="entry name" value="HTH_LACI_2"/>
    <property type="match status" value="1"/>
</dbReference>
<sequence length="408" mass="42368">MDDTASEPGESDDRALVPRATGASRATAASRASRVTDVARPTRSDGTGAARVGRASRPTLAAVARAAGVAPSTASLAFSGSGPVSEDTRQRILAVAAELGYDGPDPRARSLRRGRSGVIGVVLDDRLSDAFRDPVNVLTLDGIAEVAGAAGVSLLLVRSPLDDERGMAPLVDAPMDAVILIGCNVRIDPAVAVLRRRAIPVVAIEADVIEGAVPIHLDNRDASRRAAAYLRELGHRDVTVVALPLDSSRERGPVDADRERSSTAFTTMERLRGVRQVYPSAPAVVTTGSSVEEGRIAGAALFAPGVEAPTAVVAQSDLLAVGVISAALEAGLRVPEDVSVVGFDGIHVDDSLLHRSPIRQLTTLVQPFVPKGEAAARAALAMLEGEAPEPASFRSELQVGDTTAPPRR</sequence>
<evidence type="ECO:0000256" key="3">
    <source>
        <dbReference type="ARBA" id="ARBA00023163"/>
    </source>
</evidence>
<evidence type="ECO:0000256" key="4">
    <source>
        <dbReference type="SAM" id="MobiDB-lite"/>
    </source>
</evidence>
<dbReference type="Pfam" id="PF13377">
    <property type="entry name" value="Peripla_BP_3"/>
    <property type="match status" value="1"/>
</dbReference>
<organism evidence="6 7">
    <name type="scientific">Curtobacterium salicis</name>
    <dbReference type="NCBI Taxonomy" id="1779862"/>
    <lineage>
        <taxon>Bacteria</taxon>
        <taxon>Bacillati</taxon>
        <taxon>Actinomycetota</taxon>
        <taxon>Actinomycetes</taxon>
        <taxon>Micrococcales</taxon>
        <taxon>Microbacteriaceae</taxon>
        <taxon>Curtobacterium</taxon>
    </lineage>
</organism>